<accession>A0AAW9Q5G4</accession>
<name>A0AAW9Q5G4_9CYAN</name>
<reference evidence="1" key="1">
    <citation type="submission" date="2024-01" db="EMBL/GenBank/DDBJ databases">
        <title>Bank of Algae and Cyanobacteria of the Azores (BACA) strain genomes.</title>
        <authorList>
            <person name="Luz R."/>
            <person name="Cordeiro R."/>
            <person name="Fonseca A."/>
            <person name="Goncalves V."/>
        </authorList>
    </citation>
    <scope>NUCLEOTIDE SEQUENCE</scope>
    <source>
        <strain evidence="1">BACA0141</strain>
    </source>
</reference>
<gene>
    <name evidence="1" type="ORF">V2H45_18190</name>
</gene>
<comment type="caution">
    <text evidence="1">The sequence shown here is derived from an EMBL/GenBank/DDBJ whole genome shotgun (WGS) entry which is preliminary data.</text>
</comment>
<evidence type="ECO:0000313" key="2">
    <source>
        <dbReference type="Proteomes" id="UP001333818"/>
    </source>
</evidence>
<protein>
    <submittedName>
        <fullName evidence="1">Uncharacterized protein</fullName>
    </submittedName>
</protein>
<proteinExistence type="predicted"/>
<dbReference type="RefSeq" id="WP_330485110.1">
    <property type="nucleotide sequence ID" value="NZ_JAZBJZ010000088.1"/>
</dbReference>
<organism evidence="1 2">
    <name type="scientific">Tumidithrix elongata BACA0141</name>
    <dbReference type="NCBI Taxonomy" id="2716417"/>
    <lineage>
        <taxon>Bacteria</taxon>
        <taxon>Bacillati</taxon>
        <taxon>Cyanobacteriota</taxon>
        <taxon>Cyanophyceae</taxon>
        <taxon>Pseudanabaenales</taxon>
        <taxon>Pseudanabaenaceae</taxon>
        <taxon>Tumidithrix</taxon>
        <taxon>Tumidithrix elongata</taxon>
    </lineage>
</organism>
<sequence length="304" mass="34031">MTNREIEESLLNTLNAYVRHFDIPNSREDLLAIASSILTFQQKQGILKAIAPEQVDALIQQVVNQFEPTNITTFLVDSATDTLVQQVNAWRESLGNQVLNSLNAYVQKFQPDKTLDLTETIASIIPLIENIQLHQVEAKSLIQRVKSQFNWQNALEQAIGAGPLAIAEKLAKLLQFGNLEGLLKETVLANLSGLDRTLETVTESLVNTELSKILGNHALQFDLDLNTDLESRQLLVKQVTLKLNLMQRSPLPSKSVQEIANQVDSEIERLKAGRPKEFEIFNQPKPPILRDLNVDISKPKGDLN</sequence>
<dbReference type="AlphaFoldDB" id="A0AAW9Q5G4"/>
<dbReference type="EMBL" id="JAZBJZ010000088">
    <property type="protein sequence ID" value="MEE3718675.1"/>
    <property type="molecule type" value="Genomic_DNA"/>
</dbReference>
<keyword evidence="2" id="KW-1185">Reference proteome</keyword>
<dbReference type="Proteomes" id="UP001333818">
    <property type="component" value="Unassembled WGS sequence"/>
</dbReference>
<evidence type="ECO:0000313" key="1">
    <source>
        <dbReference type="EMBL" id="MEE3718675.1"/>
    </source>
</evidence>